<evidence type="ECO:0000313" key="4">
    <source>
        <dbReference type="Proteomes" id="UP001470230"/>
    </source>
</evidence>
<dbReference type="EMBL" id="JAPFFF010000052">
    <property type="protein sequence ID" value="KAK8839241.1"/>
    <property type="molecule type" value="Genomic_DNA"/>
</dbReference>
<feature type="coiled-coil region" evidence="1">
    <location>
        <begin position="48"/>
        <end position="75"/>
    </location>
</feature>
<evidence type="ECO:0000313" key="2">
    <source>
        <dbReference type="EMBL" id="KAK8839241.1"/>
    </source>
</evidence>
<keyword evidence="4" id="KW-1185">Reference proteome</keyword>
<sequence length="112" mass="13346">MPIPHFNTSEFFDNDTDENVPIIYDRYREYRNDLIDINNTINFIISNIQFFITNNEEITDEISNLENVYQQLFKLIDDVIIDTSITENDQDDLLEYIADLCGMCEKIFIKYV</sequence>
<comment type="caution">
    <text evidence="3">The sequence shown here is derived from an EMBL/GenBank/DDBJ whole genome shotgun (WGS) entry which is preliminary data.</text>
</comment>
<reference evidence="3 4" key="1">
    <citation type="submission" date="2024-04" db="EMBL/GenBank/DDBJ databases">
        <title>Tritrichomonas musculus Genome.</title>
        <authorList>
            <person name="Alves-Ferreira E."/>
            <person name="Grigg M."/>
            <person name="Lorenzi H."/>
            <person name="Galac M."/>
        </authorList>
    </citation>
    <scope>NUCLEOTIDE SEQUENCE [LARGE SCALE GENOMIC DNA]</scope>
    <source>
        <strain evidence="3 4">EAF2021</strain>
    </source>
</reference>
<dbReference type="EMBL" id="JAPFFF010000020">
    <property type="protein sequence ID" value="KAK8857430.1"/>
    <property type="molecule type" value="Genomic_DNA"/>
</dbReference>
<proteinExistence type="predicted"/>
<dbReference type="Proteomes" id="UP001470230">
    <property type="component" value="Unassembled WGS sequence"/>
</dbReference>
<organism evidence="3 4">
    <name type="scientific">Tritrichomonas musculus</name>
    <dbReference type="NCBI Taxonomy" id="1915356"/>
    <lineage>
        <taxon>Eukaryota</taxon>
        <taxon>Metamonada</taxon>
        <taxon>Parabasalia</taxon>
        <taxon>Tritrichomonadida</taxon>
        <taxon>Tritrichomonadidae</taxon>
        <taxon>Tritrichomonas</taxon>
    </lineage>
</organism>
<name>A0ABR2I510_9EUKA</name>
<evidence type="ECO:0000313" key="3">
    <source>
        <dbReference type="EMBL" id="KAK8857430.1"/>
    </source>
</evidence>
<evidence type="ECO:0000256" key="1">
    <source>
        <dbReference type="SAM" id="Coils"/>
    </source>
</evidence>
<gene>
    <name evidence="3" type="ORF">M9Y10_015835</name>
    <name evidence="2" type="ORF">M9Y10_032170</name>
</gene>
<accession>A0ABR2I510</accession>
<keyword evidence="1" id="KW-0175">Coiled coil</keyword>
<protein>
    <submittedName>
        <fullName evidence="3">Uncharacterized protein</fullName>
    </submittedName>
</protein>